<dbReference type="SUPFAM" id="SSF101386">
    <property type="entry name" value="all-alpha NTP pyrophosphatases"/>
    <property type="match status" value="1"/>
</dbReference>
<dbReference type="Gene3D" id="1.10.287.1080">
    <property type="entry name" value="MazG-like"/>
    <property type="match status" value="1"/>
</dbReference>
<dbReference type="PIRSF" id="PIRSF006639">
    <property type="entry name" value="UCP006639_pph"/>
    <property type="match status" value="1"/>
</dbReference>
<dbReference type="EMBL" id="JBHLZY010000013">
    <property type="protein sequence ID" value="MFB9769372.1"/>
    <property type="molecule type" value="Genomic_DNA"/>
</dbReference>
<comment type="caution">
    <text evidence="2">The sequence shown here is derived from an EMBL/GenBank/DDBJ whole genome shotgun (WGS) entry which is preliminary data.</text>
</comment>
<evidence type="ECO:0000259" key="1">
    <source>
        <dbReference type="Pfam" id="PF03819"/>
    </source>
</evidence>
<dbReference type="CDD" id="cd11541">
    <property type="entry name" value="NTP-PPase_u4"/>
    <property type="match status" value="1"/>
</dbReference>
<keyword evidence="3" id="KW-1185">Reference proteome</keyword>
<reference evidence="2 3" key="1">
    <citation type="submission" date="2024-09" db="EMBL/GenBank/DDBJ databases">
        <authorList>
            <person name="Sun Q."/>
            <person name="Mori K."/>
        </authorList>
    </citation>
    <scope>NUCLEOTIDE SEQUENCE [LARGE SCALE GENOMIC DNA]</scope>
    <source>
        <strain evidence="2 3">TBRC 4576</strain>
    </source>
</reference>
<sequence length="98" mass="11234">MEFNDYQSLANRTLYGNEQVLTNLSLGLASETGQVVDLIKKYTFHGEQLDHEQLTKQMGDVLWYLSQVAEWADIPFEEVAQQNITKLNHKYPSGKSVQ</sequence>
<dbReference type="InterPro" id="IPR011379">
    <property type="entry name" value="MazG-related_GP37"/>
</dbReference>
<dbReference type="Pfam" id="PF03819">
    <property type="entry name" value="MazG"/>
    <property type="match status" value="1"/>
</dbReference>
<feature type="domain" description="NTP pyrophosphohydrolase MazG-like" evidence="1">
    <location>
        <begin position="22"/>
        <end position="92"/>
    </location>
</feature>
<evidence type="ECO:0000313" key="2">
    <source>
        <dbReference type="EMBL" id="MFB9769372.1"/>
    </source>
</evidence>
<evidence type="ECO:0000313" key="3">
    <source>
        <dbReference type="Proteomes" id="UP001589691"/>
    </source>
</evidence>
<proteinExistence type="predicted"/>
<dbReference type="RefSeq" id="WP_137643309.1">
    <property type="nucleotide sequence ID" value="NZ_BJEA01000016.1"/>
</dbReference>
<protein>
    <submittedName>
        <fullName evidence="2">Nucleoside triphosphate pyrophosphohydrolase family protein</fullName>
    </submittedName>
</protein>
<name>A0ABV5WTC2_9LACO</name>
<dbReference type="InterPro" id="IPR004518">
    <property type="entry name" value="MazG-like_dom"/>
</dbReference>
<organism evidence="2 3">
    <name type="scientific">Lactiplantibacillus modestisalitolerans</name>
    <dbReference type="NCBI Taxonomy" id="1457219"/>
    <lineage>
        <taxon>Bacteria</taxon>
        <taxon>Bacillati</taxon>
        <taxon>Bacillota</taxon>
        <taxon>Bacilli</taxon>
        <taxon>Lactobacillales</taxon>
        <taxon>Lactobacillaceae</taxon>
        <taxon>Lactiplantibacillus</taxon>
    </lineage>
</organism>
<gene>
    <name evidence="2" type="ORF">ACFFLI_05680</name>
</gene>
<accession>A0ABV5WTC2</accession>
<dbReference type="Proteomes" id="UP001589691">
    <property type="component" value="Unassembled WGS sequence"/>
</dbReference>